<evidence type="ECO:0000313" key="3">
    <source>
        <dbReference type="EMBL" id="QDV84486.1"/>
    </source>
</evidence>
<dbReference type="RefSeq" id="WP_145212793.1">
    <property type="nucleotide sequence ID" value="NZ_CP036432.1"/>
</dbReference>
<evidence type="ECO:0000313" key="4">
    <source>
        <dbReference type="Proteomes" id="UP000318081"/>
    </source>
</evidence>
<reference evidence="3 4" key="1">
    <citation type="submission" date="2019-02" db="EMBL/GenBank/DDBJ databases">
        <title>Deep-cultivation of Planctomycetes and their phenomic and genomic characterization uncovers novel biology.</title>
        <authorList>
            <person name="Wiegand S."/>
            <person name="Jogler M."/>
            <person name="Boedeker C."/>
            <person name="Pinto D."/>
            <person name="Vollmers J."/>
            <person name="Rivas-Marin E."/>
            <person name="Kohn T."/>
            <person name="Peeters S.H."/>
            <person name="Heuer A."/>
            <person name="Rast P."/>
            <person name="Oberbeckmann S."/>
            <person name="Bunk B."/>
            <person name="Jeske O."/>
            <person name="Meyerdierks A."/>
            <person name="Storesund J.E."/>
            <person name="Kallscheuer N."/>
            <person name="Luecker S."/>
            <person name="Lage O.M."/>
            <person name="Pohl T."/>
            <person name="Merkel B.J."/>
            <person name="Hornburger P."/>
            <person name="Mueller R.-W."/>
            <person name="Bruemmer F."/>
            <person name="Labrenz M."/>
            <person name="Spormann A.M."/>
            <person name="Op den Camp H."/>
            <person name="Overmann J."/>
            <person name="Amann R."/>
            <person name="Jetten M.S.M."/>
            <person name="Mascher T."/>
            <person name="Medema M.H."/>
            <person name="Devos D.P."/>
            <person name="Kaster A.-K."/>
            <person name="Ovreas L."/>
            <person name="Rohde M."/>
            <person name="Galperin M.Y."/>
            <person name="Jogler C."/>
        </authorList>
    </citation>
    <scope>NUCLEOTIDE SEQUENCE [LARGE SCALE GENOMIC DNA]</scope>
    <source>
        <strain evidence="3 4">TBK1r</strain>
    </source>
</reference>
<keyword evidence="2" id="KW-1133">Transmembrane helix</keyword>
<sequence>MIYALISNWRSKPNPPTRPTTMHPSLDQSLRASRSVHADNPDNKGLLSREELRIVLLLLPLLIFSLSPPIVLFVLHWFYPELIIIEATPRPES</sequence>
<evidence type="ECO:0000256" key="2">
    <source>
        <dbReference type="SAM" id="Phobius"/>
    </source>
</evidence>
<evidence type="ECO:0000256" key="1">
    <source>
        <dbReference type="SAM" id="MobiDB-lite"/>
    </source>
</evidence>
<gene>
    <name evidence="3" type="ORF">TBK1r_34350</name>
</gene>
<name>A0ABX5XT45_9BACT</name>
<feature type="transmembrane region" description="Helical" evidence="2">
    <location>
        <begin position="54"/>
        <end position="79"/>
    </location>
</feature>
<keyword evidence="2" id="KW-0812">Transmembrane</keyword>
<proteinExistence type="predicted"/>
<keyword evidence="4" id="KW-1185">Reference proteome</keyword>
<accession>A0ABX5XT45</accession>
<dbReference type="Proteomes" id="UP000318081">
    <property type="component" value="Chromosome"/>
</dbReference>
<feature type="region of interest" description="Disordered" evidence="1">
    <location>
        <begin position="11"/>
        <end position="44"/>
    </location>
</feature>
<evidence type="ECO:0008006" key="5">
    <source>
        <dbReference type="Google" id="ProtNLM"/>
    </source>
</evidence>
<organism evidence="3 4">
    <name type="scientific">Stieleria magnilauensis</name>
    <dbReference type="NCBI Taxonomy" id="2527963"/>
    <lineage>
        <taxon>Bacteria</taxon>
        <taxon>Pseudomonadati</taxon>
        <taxon>Planctomycetota</taxon>
        <taxon>Planctomycetia</taxon>
        <taxon>Pirellulales</taxon>
        <taxon>Pirellulaceae</taxon>
        <taxon>Stieleria</taxon>
    </lineage>
</organism>
<dbReference type="EMBL" id="CP036432">
    <property type="protein sequence ID" value="QDV84486.1"/>
    <property type="molecule type" value="Genomic_DNA"/>
</dbReference>
<feature type="compositionally biased region" description="Polar residues" evidence="1">
    <location>
        <begin position="19"/>
        <end position="32"/>
    </location>
</feature>
<keyword evidence="2" id="KW-0472">Membrane</keyword>
<protein>
    <recommendedName>
        <fullName evidence="5">EF-hand domain-containing protein</fullName>
    </recommendedName>
</protein>